<dbReference type="OrthoDB" id="905812at2"/>
<proteinExistence type="predicted"/>
<dbReference type="GO" id="GO:0009279">
    <property type="term" value="C:cell outer membrane"/>
    <property type="evidence" value="ECO:0007669"/>
    <property type="project" value="UniProtKB-SubCell"/>
</dbReference>
<keyword evidence="7" id="KW-1185">Reference proteome</keyword>
<dbReference type="Pfam" id="PF13715">
    <property type="entry name" value="CarbopepD_reg_2"/>
    <property type="match status" value="1"/>
</dbReference>
<keyword evidence="6" id="KW-0675">Receptor</keyword>
<organism evidence="6 7">
    <name type="scientific">Haliscomenobacter hydrossis (strain ATCC 27775 / DSM 1100 / LMG 10767 / O)</name>
    <dbReference type="NCBI Taxonomy" id="760192"/>
    <lineage>
        <taxon>Bacteria</taxon>
        <taxon>Pseudomonadati</taxon>
        <taxon>Bacteroidota</taxon>
        <taxon>Saprospiria</taxon>
        <taxon>Saprospirales</taxon>
        <taxon>Haliscomenobacteraceae</taxon>
        <taxon>Haliscomenobacter</taxon>
    </lineage>
</organism>
<dbReference type="PANTHER" id="PTHR40980">
    <property type="entry name" value="PLUG DOMAIN-CONTAINING PROTEIN"/>
    <property type="match status" value="1"/>
</dbReference>
<evidence type="ECO:0000313" key="7">
    <source>
        <dbReference type="Proteomes" id="UP000008461"/>
    </source>
</evidence>
<dbReference type="AlphaFoldDB" id="F4KQB7"/>
<dbReference type="PANTHER" id="PTHR40980:SF4">
    <property type="entry name" value="TONB-DEPENDENT RECEPTOR-LIKE BETA-BARREL DOMAIN-CONTAINING PROTEIN"/>
    <property type="match status" value="1"/>
</dbReference>
<dbReference type="SUPFAM" id="SSF49464">
    <property type="entry name" value="Carboxypeptidase regulatory domain-like"/>
    <property type="match status" value="1"/>
</dbReference>
<dbReference type="KEGG" id="hhy:Halhy_1044"/>
<gene>
    <name evidence="6" type="ordered locus">Halhy_1044</name>
</gene>
<evidence type="ECO:0000259" key="5">
    <source>
        <dbReference type="Pfam" id="PF14905"/>
    </source>
</evidence>
<dbReference type="Gene3D" id="2.170.130.10">
    <property type="entry name" value="TonB-dependent receptor, plug domain"/>
    <property type="match status" value="1"/>
</dbReference>
<dbReference type="eggNOG" id="COG4771">
    <property type="taxonomic scope" value="Bacteria"/>
</dbReference>
<dbReference type="STRING" id="760192.Halhy_1044"/>
<name>F4KQB7_HALH1</name>
<dbReference type="Proteomes" id="UP000008461">
    <property type="component" value="Chromosome"/>
</dbReference>
<sequence>MKHPLTKVILAGILSLLFLQNGFGQNTKLANIKGKIIESQSKAPLAYAAIRILKNSDSTLVTGGISDEKGQFSLEAPYGDYYAMVEFLGYQPIKIPSFSLSPGKNTLDLGTINLSASAQNLQEVVVQAEKSSMELSLDKKIFNVGKDLANAGGTASDILSNIPSVSVDGEGNVKLRGSDNVRILIDGKPSGLVSFKGGSGLQQLQGSMVDKVEVITNPSARYEAEGQAGIINIVLKKDRRQGFNGSFDLITGNPDNFGAGANVNYRKDKVNFFLNYALAYRLQPGRSEQYQEVYDGATTRILEQTNMGRIRSANNSINGGLDYYFDDKNIFTASYLWRRIDARRITDVRYKDYINTLSNLYSTTDRQQDETEDEPNSEYAFSYKRNFEKKGHELLIDARYLDYWEHSDQTFTQQSVFADGIINKVASRTQKSLNDETEKQWLFSADYVQPLGKEGKYELGLRSSFRDMSNDFFVTEEDSTGLFQPLDSLNNNFLYDENINAAYAIIGNKINRFSYQFGLRAENTDIKTTLEQTNESNPRNYTNLFPSAHFTYKLAHENSLQISYSRRVRRPRYNDLSPFMTFSDNRNFSSGNPDLNPEYTDAYELGHVKFFDKGSFASSLYYRYTTDKIDRIRRVNSEGFAATRPENLVDEHSFGAEFTSSFTLTKWWKLDFNVNFFRAITDGSNIQADYQSDTYAWFTRQTSRFSLAKKTDIQVRASYEAPRKTPQGEVKSLFFTDLSVSRDLFKGQGKLILNVLDVFNSRRFRSITRGENFFTESNGQMRLRQINLTLNYRLNQAQQVTRRRIGGEEE</sequence>
<dbReference type="Pfam" id="PF07715">
    <property type="entry name" value="Plug"/>
    <property type="match status" value="1"/>
</dbReference>
<dbReference type="Pfam" id="PF14905">
    <property type="entry name" value="OMP_b-brl_3"/>
    <property type="match status" value="1"/>
</dbReference>
<dbReference type="RefSeq" id="WP_013763498.1">
    <property type="nucleotide sequence ID" value="NC_015510.1"/>
</dbReference>
<accession>F4KQB7</accession>
<dbReference type="InterPro" id="IPR037066">
    <property type="entry name" value="Plug_dom_sf"/>
</dbReference>
<evidence type="ECO:0000256" key="1">
    <source>
        <dbReference type="ARBA" id="ARBA00004442"/>
    </source>
</evidence>
<dbReference type="InterPro" id="IPR012910">
    <property type="entry name" value="Plug_dom"/>
</dbReference>
<feature type="domain" description="Outer membrane protein beta-barrel" evidence="5">
    <location>
        <begin position="385"/>
        <end position="792"/>
    </location>
</feature>
<reference evidence="6 7" key="1">
    <citation type="journal article" date="2011" name="Stand. Genomic Sci.">
        <title>Complete genome sequence of Haliscomenobacter hydrossis type strain (O).</title>
        <authorList>
            <consortium name="US DOE Joint Genome Institute (JGI-PGF)"/>
            <person name="Daligault H."/>
            <person name="Lapidus A."/>
            <person name="Zeytun A."/>
            <person name="Nolan M."/>
            <person name="Lucas S."/>
            <person name="Del Rio T.G."/>
            <person name="Tice H."/>
            <person name="Cheng J.F."/>
            <person name="Tapia R."/>
            <person name="Han C."/>
            <person name="Goodwin L."/>
            <person name="Pitluck S."/>
            <person name="Liolios K."/>
            <person name="Pagani I."/>
            <person name="Ivanova N."/>
            <person name="Huntemann M."/>
            <person name="Mavromatis K."/>
            <person name="Mikhailova N."/>
            <person name="Pati A."/>
            <person name="Chen A."/>
            <person name="Palaniappan K."/>
            <person name="Land M."/>
            <person name="Hauser L."/>
            <person name="Brambilla E.M."/>
            <person name="Rohde M."/>
            <person name="Verbarg S."/>
            <person name="Goker M."/>
            <person name="Bristow J."/>
            <person name="Eisen J.A."/>
            <person name="Markowitz V."/>
            <person name="Hugenholtz P."/>
            <person name="Kyrpides N.C."/>
            <person name="Klenk H.P."/>
            <person name="Woyke T."/>
        </authorList>
    </citation>
    <scope>NUCLEOTIDE SEQUENCE [LARGE SCALE GENOMIC DNA]</scope>
    <source>
        <strain evidence="7">ATCC 27775 / DSM 1100 / LMG 10767 / O</strain>
    </source>
</reference>
<dbReference type="InterPro" id="IPR036942">
    <property type="entry name" value="Beta-barrel_TonB_sf"/>
</dbReference>
<dbReference type="SUPFAM" id="SSF56935">
    <property type="entry name" value="Porins"/>
    <property type="match status" value="1"/>
</dbReference>
<feature type="domain" description="TonB-dependent receptor plug" evidence="4">
    <location>
        <begin position="152"/>
        <end position="229"/>
    </location>
</feature>
<dbReference type="InterPro" id="IPR008969">
    <property type="entry name" value="CarboxyPept-like_regulatory"/>
</dbReference>
<keyword evidence="2" id="KW-0472">Membrane</keyword>
<protein>
    <submittedName>
        <fullName evidence="6">TonB-dependent receptor</fullName>
    </submittedName>
</protein>
<reference key="2">
    <citation type="submission" date="2011-04" db="EMBL/GenBank/DDBJ databases">
        <title>Complete sequence of chromosome of Haliscomenobacter hydrossis DSM 1100.</title>
        <authorList>
            <consortium name="US DOE Joint Genome Institute (JGI-PGF)"/>
            <person name="Lucas S."/>
            <person name="Han J."/>
            <person name="Lapidus A."/>
            <person name="Bruce D."/>
            <person name="Goodwin L."/>
            <person name="Pitluck S."/>
            <person name="Peters L."/>
            <person name="Kyrpides N."/>
            <person name="Mavromatis K."/>
            <person name="Ivanova N."/>
            <person name="Ovchinnikova G."/>
            <person name="Pagani I."/>
            <person name="Daligault H."/>
            <person name="Detter J.C."/>
            <person name="Han C."/>
            <person name="Land M."/>
            <person name="Hauser L."/>
            <person name="Markowitz V."/>
            <person name="Cheng J.-F."/>
            <person name="Hugenholtz P."/>
            <person name="Woyke T."/>
            <person name="Wu D."/>
            <person name="Verbarg S."/>
            <person name="Frueling A."/>
            <person name="Brambilla E."/>
            <person name="Klenk H.-P."/>
            <person name="Eisen J.A."/>
        </authorList>
    </citation>
    <scope>NUCLEOTIDE SEQUENCE</scope>
    <source>
        <strain>DSM 1100</strain>
    </source>
</reference>
<comment type="subcellular location">
    <subcellularLocation>
        <location evidence="1">Cell outer membrane</location>
    </subcellularLocation>
</comment>
<dbReference type="EMBL" id="CP002691">
    <property type="protein sequence ID" value="AEE48943.1"/>
    <property type="molecule type" value="Genomic_DNA"/>
</dbReference>
<evidence type="ECO:0000256" key="2">
    <source>
        <dbReference type="ARBA" id="ARBA00023136"/>
    </source>
</evidence>
<evidence type="ECO:0000313" key="6">
    <source>
        <dbReference type="EMBL" id="AEE48943.1"/>
    </source>
</evidence>
<dbReference type="HOGENOM" id="CLU_017617_0_0_10"/>
<dbReference type="Gene3D" id="2.40.170.20">
    <property type="entry name" value="TonB-dependent receptor, beta-barrel domain"/>
    <property type="match status" value="1"/>
</dbReference>
<evidence type="ECO:0000259" key="4">
    <source>
        <dbReference type="Pfam" id="PF07715"/>
    </source>
</evidence>
<evidence type="ECO:0000256" key="3">
    <source>
        <dbReference type="ARBA" id="ARBA00023237"/>
    </source>
</evidence>
<dbReference type="Gene3D" id="2.60.40.1120">
    <property type="entry name" value="Carboxypeptidase-like, regulatory domain"/>
    <property type="match status" value="1"/>
</dbReference>
<keyword evidence="3" id="KW-0998">Cell outer membrane</keyword>
<dbReference type="InterPro" id="IPR041700">
    <property type="entry name" value="OMP_b-brl_3"/>
</dbReference>